<keyword evidence="12" id="KW-1185">Reference proteome</keyword>
<dbReference type="EMBL" id="JAQIZT010000013">
    <property type="protein sequence ID" value="KAJ6975691.1"/>
    <property type="molecule type" value="Genomic_DNA"/>
</dbReference>
<proteinExistence type="predicted"/>
<evidence type="ECO:0000256" key="6">
    <source>
        <dbReference type="ARBA" id="ARBA00023157"/>
    </source>
</evidence>
<evidence type="ECO:0000256" key="4">
    <source>
        <dbReference type="ARBA" id="ARBA00022729"/>
    </source>
</evidence>
<reference evidence="11" key="1">
    <citation type="journal article" date="2023" name="Mol. Ecol. Resour.">
        <title>Chromosome-level genome assembly of a triploid poplar Populus alba 'Berolinensis'.</title>
        <authorList>
            <person name="Chen S."/>
            <person name="Yu Y."/>
            <person name="Wang X."/>
            <person name="Wang S."/>
            <person name="Zhang T."/>
            <person name="Zhou Y."/>
            <person name="He R."/>
            <person name="Meng N."/>
            <person name="Wang Y."/>
            <person name="Liu W."/>
            <person name="Liu Z."/>
            <person name="Liu J."/>
            <person name="Guo Q."/>
            <person name="Huang H."/>
            <person name="Sederoff R.R."/>
            <person name="Wang G."/>
            <person name="Qu G."/>
            <person name="Chen S."/>
        </authorList>
    </citation>
    <scope>NUCLEOTIDE SEQUENCE</scope>
    <source>
        <strain evidence="11">SC-2020</strain>
    </source>
</reference>
<accession>A0AAD6LYY5</accession>
<feature type="chain" id="PRO_5041928251" description="X8 domain-containing protein" evidence="9">
    <location>
        <begin position="27"/>
        <end position="275"/>
    </location>
</feature>
<dbReference type="Gene3D" id="1.20.58.1040">
    <property type="match status" value="1"/>
</dbReference>
<sequence>MSKICSFSMFVLILLVALSLPKCLMGQRGVAPRDLWCVAKNNAADQALQEAINWACGQGGANCGPIQQGGACYDSNDIQRTASWAFNDYYLKNGLTDDACYFSNTAALTSLDPSNWILYISELNRILGFVSFLGFWICKVLINANFLPGNALELCSLSVNNGSIYASTGTIQMGPDNADLSSSNRAGGTWFLPLFTSSRNHLPPLLLALYVNLFSSRKSSKLKFLPFKSTTRLLLRLSFGILGLYKLMRKDLKAVFSACNLSLCGEFPSLDLYLY</sequence>
<keyword evidence="7" id="KW-0325">Glycoprotein</keyword>
<dbReference type="FunFam" id="1.20.58.1040:FF:000001">
    <property type="entry name" value="Glucan endo-1,3-beta-glucosidase 4"/>
    <property type="match status" value="1"/>
</dbReference>
<keyword evidence="6" id="KW-1015">Disulfide bond</keyword>
<feature type="domain" description="X8" evidence="10">
    <location>
        <begin position="35"/>
        <end position="119"/>
    </location>
</feature>
<evidence type="ECO:0000256" key="5">
    <source>
        <dbReference type="ARBA" id="ARBA00023136"/>
    </source>
</evidence>
<organism evidence="11 12">
    <name type="scientific">Populus alba x Populus x berolinensis</name>
    <dbReference type="NCBI Taxonomy" id="444605"/>
    <lineage>
        <taxon>Eukaryota</taxon>
        <taxon>Viridiplantae</taxon>
        <taxon>Streptophyta</taxon>
        <taxon>Embryophyta</taxon>
        <taxon>Tracheophyta</taxon>
        <taxon>Spermatophyta</taxon>
        <taxon>Magnoliopsida</taxon>
        <taxon>eudicotyledons</taxon>
        <taxon>Gunneridae</taxon>
        <taxon>Pentapetalae</taxon>
        <taxon>rosids</taxon>
        <taxon>fabids</taxon>
        <taxon>Malpighiales</taxon>
        <taxon>Salicaceae</taxon>
        <taxon>Saliceae</taxon>
        <taxon>Populus</taxon>
    </lineage>
</organism>
<dbReference type="PANTHER" id="PTHR31044:SF33">
    <property type="entry name" value="PLASMODESMATA CALLOSE-BINDING PROTEIN 5"/>
    <property type="match status" value="1"/>
</dbReference>
<evidence type="ECO:0000256" key="8">
    <source>
        <dbReference type="ARBA" id="ARBA00023288"/>
    </source>
</evidence>
<evidence type="ECO:0000313" key="12">
    <source>
        <dbReference type="Proteomes" id="UP001164929"/>
    </source>
</evidence>
<protein>
    <recommendedName>
        <fullName evidence="10">X8 domain-containing protein</fullName>
    </recommendedName>
</protein>
<keyword evidence="2" id="KW-1003">Cell membrane</keyword>
<keyword evidence="8" id="KW-0449">Lipoprotein</keyword>
<name>A0AAD6LYY5_9ROSI</name>
<keyword evidence="3" id="KW-0336">GPI-anchor</keyword>
<dbReference type="SMART" id="SM00768">
    <property type="entry name" value="X8"/>
    <property type="match status" value="1"/>
</dbReference>
<dbReference type="InterPro" id="IPR044788">
    <property type="entry name" value="X8_dom_prot"/>
</dbReference>
<dbReference type="InterPro" id="IPR012946">
    <property type="entry name" value="X8"/>
</dbReference>
<dbReference type="GO" id="GO:0098552">
    <property type="term" value="C:side of membrane"/>
    <property type="evidence" value="ECO:0007669"/>
    <property type="project" value="UniProtKB-KW"/>
</dbReference>
<evidence type="ECO:0000256" key="9">
    <source>
        <dbReference type="SAM" id="SignalP"/>
    </source>
</evidence>
<feature type="signal peptide" evidence="9">
    <location>
        <begin position="1"/>
        <end position="26"/>
    </location>
</feature>
<dbReference type="GO" id="GO:0005886">
    <property type="term" value="C:plasma membrane"/>
    <property type="evidence" value="ECO:0007669"/>
    <property type="project" value="UniProtKB-SubCell"/>
</dbReference>
<evidence type="ECO:0000259" key="10">
    <source>
        <dbReference type="SMART" id="SM00768"/>
    </source>
</evidence>
<gene>
    <name evidence="11" type="ORF">NC653_031504</name>
</gene>
<evidence type="ECO:0000256" key="3">
    <source>
        <dbReference type="ARBA" id="ARBA00022622"/>
    </source>
</evidence>
<dbReference type="AlphaFoldDB" id="A0AAD6LYY5"/>
<dbReference type="GO" id="GO:0009506">
    <property type="term" value="C:plasmodesma"/>
    <property type="evidence" value="ECO:0007669"/>
    <property type="project" value="UniProtKB-ARBA"/>
</dbReference>
<dbReference type="Pfam" id="PF07983">
    <property type="entry name" value="X8"/>
    <property type="match status" value="1"/>
</dbReference>
<evidence type="ECO:0000256" key="7">
    <source>
        <dbReference type="ARBA" id="ARBA00023180"/>
    </source>
</evidence>
<keyword evidence="5" id="KW-0472">Membrane</keyword>
<dbReference type="Proteomes" id="UP001164929">
    <property type="component" value="Chromosome 13"/>
</dbReference>
<comment type="caution">
    <text evidence="11">The sequence shown here is derived from an EMBL/GenBank/DDBJ whole genome shotgun (WGS) entry which is preliminary data.</text>
</comment>
<dbReference type="PANTHER" id="PTHR31044">
    <property type="entry name" value="BETA-1,3 GLUCANASE"/>
    <property type="match status" value="1"/>
</dbReference>
<evidence type="ECO:0000256" key="1">
    <source>
        <dbReference type="ARBA" id="ARBA00004609"/>
    </source>
</evidence>
<evidence type="ECO:0000313" key="11">
    <source>
        <dbReference type="EMBL" id="KAJ6975691.1"/>
    </source>
</evidence>
<evidence type="ECO:0000256" key="2">
    <source>
        <dbReference type="ARBA" id="ARBA00022475"/>
    </source>
</evidence>
<comment type="subcellular location">
    <subcellularLocation>
        <location evidence="1">Cell membrane</location>
        <topology evidence="1">Lipid-anchor</topology>
        <topology evidence="1">GPI-anchor</topology>
    </subcellularLocation>
</comment>
<keyword evidence="4 9" id="KW-0732">Signal</keyword>